<dbReference type="InterPro" id="IPR004840">
    <property type="entry name" value="Amino_acid_permease_CS"/>
</dbReference>
<keyword evidence="5 7" id="KW-1133">Transmembrane helix</keyword>
<feature type="domain" description="RCK C-terminal" evidence="9">
    <location>
        <begin position="622"/>
        <end position="706"/>
    </location>
</feature>
<dbReference type="InterPro" id="IPR016152">
    <property type="entry name" value="PTrfase/Anion_transptr"/>
</dbReference>
<dbReference type="Pfam" id="PF13520">
    <property type="entry name" value="AA_permease_2"/>
    <property type="match status" value="1"/>
</dbReference>
<dbReference type="InterPro" id="IPR002178">
    <property type="entry name" value="PTS_EIIA_type-2_dom"/>
</dbReference>
<dbReference type="Gene3D" id="3.40.930.10">
    <property type="entry name" value="Mannitol-specific EII, Chain A"/>
    <property type="match status" value="1"/>
</dbReference>
<evidence type="ECO:0000256" key="5">
    <source>
        <dbReference type="ARBA" id="ARBA00022989"/>
    </source>
</evidence>
<dbReference type="PROSITE" id="PS51094">
    <property type="entry name" value="PTS_EIIA_TYPE_2"/>
    <property type="match status" value="1"/>
</dbReference>
<dbReference type="PANTHER" id="PTHR42770">
    <property type="entry name" value="AMINO ACID TRANSPORTER-RELATED"/>
    <property type="match status" value="1"/>
</dbReference>
<feature type="domain" description="PTS EIIA type-2" evidence="8">
    <location>
        <begin position="475"/>
        <end position="631"/>
    </location>
</feature>
<feature type="transmembrane region" description="Helical" evidence="7">
    <location>
        <begin position="327"/>
        <end position="347"/>
    </location>
</feature>
<evidence type="ECO:0000256" key="7">
    <source>
        <dbReference type="SAM" id="Phobius"/>
    </source>
</evidence>
<feature type="transmembrane region" description="Helical" evidence="7">
    <location>
        <begin position="44"/>
        <end position="68"/>
    </location>
</feature>
<dbReference type="PROSITE" id="PS51202">
    <property type="entry name" value="RCK_C"/>
    <property type="match status" value="1"/>
</dbReference>
<dbReference type="PANTHER" id="PTHR42770:SF11">
    <property type="entry name" value="INNER MEMBRANE TRANSPORT PROTEIN YBAT"/>
    <property type="match status" value="1"/>
</dbReference>
<dbReference type="Pfam" id="PF00359">
    <property type="entry name" value="PTS_EIIA_2"/>
    <property type="match status" value="1"/>
</dbReference>
<protein>
    <submittedName>
        <fullName evidence="10">Amino acid transporter</fullName>
    </submittedName>
</protein>
<feature type="transmembrane region" description="Helical" evidence="7">
    <location>
        <begin position="228"/>
        <end position="250"/>
    </location>
</feature>
<feature type="transmembrane region" description="Helical" evidence="7">
    <location>
        <begin position="119"/>
        <end position="138"/>
    </location>
</feature>
<dbReference type="SUPFAM" id="SSF55804">
    <property type="entry name" value="Phoshotransferase/anion transport protein"/>
    <property type="match status" value="1"/>
</dbReference>
<dbReference type="GO" id="GO:0005886">
    <property type="term" value="C:plasma membrane"/>
    <property type="evidence" value="ECO:0007669"/>
    <property type="project" value="UniProtKB-SubCell"/>
</dbReference>
<feature type="transmembrane region" description="Helical" evidence="7">
    <location>
        <begin position="279"/>
        <end position="306"/>
    </location>
</feature>
<gene>
    <name evidence="10" type="ORF">SAMN06265218_108151</name>
</gene>
<evidence type="ECO:0000259" key="8">
    <source>
        <dbReference type="PROSITE" id="PS51094"/>
    </source>
</evidence>
<proteinExistence type="predicted"/>
<keyword evidence="2" id="KW-0813">Transport</keyword>
<evidence type="ECO:0000313" key="10">
    <source>
        <dbReference type="EMBL" id="SMO66745.1"/>
    </source>
</evidence>
<dbReference type="EMBL" id="FXTH01000008">
    <property type="protein sequence ID" value="SMO66745.1"/>
    <property type="molecule type" value="Genomic_DNA"/>
</dbReference>
<evidence type="ECO:0000259" key="9">
    <source>
        <dbReference type="PROSITE" id="PS51202"/>
    </source>
</evidence>
<dbReference type="AlphaFoldDB" id="A0A521D503"/>
<organism evidence="10 11">
    <name type="scientific">Fodinibius sediminis</name>
    <dbReference type="NCBI Taxonomy" id="1214077"/>
    <lineage>
        <taxon>Bacteria</taxon>
        <taxon>Pseudomonadati</taxon>
        <taxon>Balneolota</taxon>
        <taxon>Balneolia</taxon>
        <taxon>Balneolales</taxon>
        <taxon>Balneolaceae</taxon>
        <taxon>Fodinibius</taxon>
    </lineage>
</organism>
<comment type="subcellular location">
    <subcellularLocation>
        <location evidence="1">Cell membrane</location>
        <topology evidence="1">Multi-pass membrane protein</topology>
    </subcellularLocation>
</comment>
<dbReference type="Proteomes" id="UP000317593">
    <property type="component" value="Unassembled WGS sequence"/>
</dbReference>
<evidence type="ECO:0000256" key="4">
    <source>
        <dbReference type="ARBA" id="ARBA00022692"/>
    </source>
</evidence>
<dbReference type="GO" id="GO:0006813">
    <property type="term" value="P:potassium ion transport"/>
    <property type="evidence" value="ECO:0007669"/>
    <property type="project" value="InterPro"/>
</dbReference>
<dbReference type="PROSITE" id="PS00218">
    <property type="entry name" value="AMINO_ACID_PERMEASE_1"/>
    <property type="match status" value="1"/>
</dbReference>
<evidence type="ECO:0000256" key="1">
    <source>
        <dbReference type="ARBA" id="ARBA00004651"/>
    </source>
</evidence>
<dbReference type="GO" id="GO:0006865">
    <property type="term" value="P:amino acid transport"/>
    <property type="evidence" value="ECO:0007669"/>
    <property type="project" value="InterPro"/>
</dbReference>
<name>A0A521D503_9BACT</name>
<feature type="transmembrane region" description="Helical" evidence="7">
    <location>
        <begin position="353"/>
        <end position="372"/>
    </location>
</feature>
<dbReference type="Pfam" id="PF02080">
    <property type="entry name" value="TrkA_C"/>
    <property type="match status" value="1"/>
</dbReference>
<reference evidence="10 11" key="1">
    <citation type="submission" date="2017-05" db="EMBL/GenBank/DDBJ databases">
        <authorList>
            <person name="Varghese N."/>
            <person name="Submissions S."/>
        </authorList>
    </citation>
    <scope>NUCLEOTIDE SEQUENCE [LARGE SCALE GENOMIC DNA]</scope>
    <source>
        <strain evidence="10 11">DSM 21194</strain>
    </source>
</reference>
<dbReference type="Gene3D" id="3.30.70.1450">
    <property type="entry name" value="Regulator of K+ conductance, C-terminal domain"/>
    <property type="match status" value="1"/>
</dbReference>
<feature type="transmembrane region" description="Helical" evidence="7">
    <location>
        <begin position="410"/>
        <end position="429"/>
    </location>
</feature>
<accession>A0A521D503</accession>
<evidence type="ECO:0000313" key="11">
    <source>
        <dbReference type="Proteomes" id="UP000317593"/>
    </source>
</evidence>
<dbReference type="Gene3D" id="1.20.1740.10">
    <property type="entry name" value="Amino acid/polyamine transporter I"/>
    <property type="match status" value="1"/>
</dbReference>
<dbReference type="InterPro" id="IPR050367">
    <property type="entry name" value="APC_superfamily"/>
</dbReference>
<dbReference type="GO" id="GO:0008324">
    <property type="term" value="F:monoatomic cation transmembrane transporter activity"/>
    <property type="evidence" value="ECO:0007669"/>
    <property type="project" value="InterPro"/>
</dbReference>
<dbReference type="RefSeq" id="WP_142714570.1">
    <property type="nucleotide sequence ID" value="NZ_FXTH01000008.1"/>
</dbReference>
<feature type="transmembrane region" description="Helical" evidence="7">
    <location>
        <begin position="89"/>
        <end position="113"/>
    </location>
</feature>
<feature type="transmembrane region" description="Helical" evidence="7">
    <location>
        <begin position="190"/>
        <end position="207"/>
    </location>
</feature>
<keyword evidence="6 7" id="KW-0472">Membrane</keyword>
<feature type="transmembrane region" description="Helical" evidence="7">
    <location>
        <begin position="150"/>
        <end position="170"/>
    </location>
</feature>
<dbReference type="OrthoDB" id="9810109at2"/>
<feature type="transmembrane region" description="Helical" evidence="7">
    <location>
        <begin position="384"/>
        <end position="404"/>
    </location>
</feature>
<evidence type="ECO:0000256" key="3">
    <source>
        <dbReference type="ARBA" id="ARBA00022475"/>
    </source>
</evidence>
<evidence type="ECO:0000256" key="6">
    <source>
        <dbReference type="ARBA" id="ARBA00023136"/>
    </source>
</evidence>
<keyword evidence="11" id="KW-1185">Reference proteome</keyword>
<keyword evidence="4 7" id="KW-0812">Transmembrane</keyword>
<dbReference type="InterPro" id="IPR006037">
    <property type="entry name" value="RCK_C"/>
</dbReference>
<sequence length="708" mass="77832">MDHQKLEKQLGLWDVYAIATGAMFSSGFFLLPGIAAAETGPSVFIAYLVSGLLALPTMFSMAELATAMPKAGGTYYIIDRSLGPMIGTVGGYGSWLALVLKSAFALIGMGAYLGIFFDIPIIPVAIVLTLVFGILNVVGAKETTALQKILVAALISIMIFYILQGLFSIFSMDFVEITKTQFTPLFTNGATGFFATVGMVFVSYAGLTKVASIAEEVKQPDKNIPLGMILSIMSAIFVYVSGVYIMVAVLEPSEFRSDLTPVATAGEAFMHWLPGESGVLLVVIAAVAAFASTGNAGIMSASRYPLAMARDKLLDERFARISTKGTPIIAIVATTLMMIFFLVAFNVAEVAKLASAFQLLLFALLNLAVIVMRESKIEEYDPGFTSPLYPWLQIIGMIFSAVLILEMGLLSILFTVVVSIFAVGWYYYYAYGKIDRQGAIFHVHARLGEKKDYGLEREMRGILREKGLREDDPFERVVSQAIVIDESSTELSYKTIIKRASEKLAERLTLDAEALFDKFCATHNTGAIPLGNGAAINHVRINEDLPSEMVLVRIPEHLSVSTKDFDVLNEDKTGEVENLRAIFFLVSSSENSGQHLRILAHLAEMIDNKHFIDRWKKASNDTELREILLRDERFINIKISSVNNTQKLIGKKIMEIDLPGESLITILKRDGEIKIPHGSTVIREGDELSIIGEVEDISLIKEWKKVDE</sequence>
<feature type="transmembrane region" description="Helical" evidence="7">
    <location>
        <begin position="12"/>
        <end position="32"/>
    </location>
</feature>
<dbReference type="InterPro" id="IPR036721">
    <property type="entry name" value="RCK_C_sf"/>
</dbReference>
<evidence type="ECO:0000256" key="2">
    <source>
        <dbReference type="ARBA" id="ARBA00022448"/>
    </source>
</evidence>
<dbReference type="SUPFAM" id="SSF116726">
    <property type="entry name" value="TrkA C-terminal domain-like"/>
    <property type="match status" value="1"/>
</dbReference>
<keyword evidence="3" id="KW-1003">Cell membrane</keyword>
<dbReference type="InterPro" id="IPR002293">
    <property type="entry name" value="AA/rel_permease1"/>
</dbReference>